<dbReference type="PATRIC" id="fig|1001583.3.peg.251"/>
<dbReference type="KEGG" id="lbk:LVISKB_0257"/>
<name>M5AC71_LEVBR</name>
<organism evidence="4 5">
    <name type="scientific">Levilactobacillus brevis KB290</name>
    <dbReference type="NCBI Taxonomy" id="1001583"/>
    <lineage>
        <taxon>Bacteria</taxon>
        <taxon>Bacillati</taxon>
        <taxon>Bacillota</taxon>
        <taxon>Bacilli</taxon>
        <taxon>Lactobacillales</taxon>
        <taxon>Lactobacillaceae</taxon>
        <taxon>Levilactobacillus</taxon>
    </lineage>
</organism>
<dbReference type="Proteomes" id="UP000012042">
    <property type="component" value="Chromosome"/>
</dbReference>
<feature type="chain" id="PRO_5004062765" evidence="2">
    <location>
        <begin position="35"/>
        <end position="202"/>
    </location>
</feature>
<evidence type="ECO:0000256" key="2">
    <source>
        <dbReference type="SAM" id="SignalP"/>
    </source>
</evidence>
<dbReference type="Pfam" id="PF13731">
    <property type="entry name" value="WxL"/>
    <property type="match status" value="1"/>
</dbReference>
<evidence type="ECO:0000259" key="3">
    <source>
        <dbReference type="Pfam" id="PF13731"/>
    </source>
</evidence>
<dbReference type="HOGENOM" id="CLU_067278_5_2_9"/>
<feature type="region of interest" description="Disordered" evidence="1">
    <location>
        <begin position="58"/>
        <end position="78"/>
    </location>
</feature>
<evidence type="ECO:0000256" key="1">
    <source>
        <dbReference type="SAM" id="MobiDB-lite"/>
    </source>
</evidence>
<accession>M5AC71</accession>
<gene>
    <name evidence="4" type="ORF">LVISKB_0257</name>
</gene>
<evidence type="ECO:0000313" key="4">
    <source>
        <dbReference type="EMBL" id="BAN05892.1"/>
    </source>
</evidence>
<dbReference type="EMBL" id="AP012167">
    <property type="protein sequence ID" value="BAN05892.1"/>
    <property type="molecule type" value="Genomic_DNA"/>
</dbReference>
<reference evidence="4 5" key="1">
    <citation type="journal article" date="2013" name="PLoS ONE">
        <title>Genomic Analysis by Deep Sequencing of the Probiotic Lactobacillus brevis KB290 Harboring Nine Plasmids Reveals Genomic Stability.</title>
        <authorList>
            <person name="Fukao M."/>
            <person name="Oshima K."/>
            <person name="Morita H."/>
            <person name="Toh H."/>
            <person name="Suda W."/>
            <person name="Kim S.W."/>
            <person name="Suzuki S."/>
            <person name="Yakabe T."/>
            <person name="Hattori M."/>
            <person name="Yajima N."/>
        </authorList>
    </citation>
    <scope>NUCLEOTIDE SEQUENCE [LARGE SCALE GENOMIC DNA]</scope>
    <source>
        <strain evidence="4 5">KB290</strain>
    </source>
</reference>
<feature type="domain" description="WxL" evidence="3">
    <location>
        <begin position="56"/>
        <end position="201"/>
    </location>
</feature>
<dbReference type="InterPro" id="IPR027994">
    <property type="entry name" value="WxL_dom"/>
</dbReference>
<proteinExistence type="predicted"/>
<keyword evidence="2" id="KW-0732">Signal</keyword>
<feature type="signal peptide" evidence="2">
    <location>
        <begin position="1"/>
        <end position="34"/>
    </location>
</feature>
<evidence type="ECO:0000313" key="5">
    <source>
        <dbReference type="Proteomes" id="UP000012042"/>
    </source>
</evidence>
<dbReference type="AlphaFoldDB" id="M5AC71"/>
<protein>
    <submittedName>
        <fullName evidence="4">Cell Surface protein</fullName>
    </submittedName>
</protein>
<sequence>MDRVRQYTPTPKWALRIVASTCIVSLLALPTVSAADVGQKTATSATVAAATDAVPTLDTVPNLDFGENSTPNTQSGRYSATTVDQPLQVTNPGLTSGWAVQLKSAGFTDQLGDTLRGAVLSLGAPAIMSLNTSNSSTLPTANQVNVDGSGSDQVIWSAPQNGGLGQWSATYAANTVQLVVPAGQLAGRYTATLTWQLDDTPQ</sequence>
<feature type="compositionally biased region" description="Polar residues" evidence="1">
    <location>
        <begin position="67"/>
        <end position="78"/>
    </location>
</feature>